<dbReference type="Pfam" id="PF06152">
    <property type="entry name" value="Phage_min_cap2"/>
    <property type="match status" value="1"/>
</dbReference>
<dbReference type="Proteomes" id="UP001612741">
    <property type="component" value="Unassembled WGS sequence"/>
</dbReference>
<feature type="coiled-coil region" evidence="1">
    <location>
        <begin position="52"/>
        <end position="79"/>
    </location>
</feature>
<keyword evidence="1" id="KW-0175">Coiled coil</keyword>
<keyword evidence="4" id="KW-1185">Reference proteome</keyword>
<evidence type="ECO:0000313" key="4">
    <source>
        <dbReference type="Proteomes" id="UP001612741"/>
    </source>
</evidence>
<accession>A0ABW7YMN3</accession>
<protein>
    <submittedName>
        <fullName evidence="3">Phage minor capsid protein</fullName>
    </submittedName>
</protein>
<evidence type="ECO:0000313" key="3">
    <source>
        <dbReference type="EMBL" id="MFI6497170.1"/>
    </source>
</evidence>
<organism evidence="3 4">
    <name type="scientific">Nonomuraea typhae</name>
    <dbReference type="NCBI Taxonomy" id="2603600"/>
    <lineage>
        <taxon>Bacteria</taxon>
        <taxon>Bacillati</taxon>
        <taxon>Actinomycetota</taxon>
        <taxon>Actinomycetes</taxon>
        <taxon>Streptosporangiales</taxon>
        <taxon>Streptosporangiaceae</taxon>
        <taxon>Nonomuraea</taxon>
    </lineage>
</organism>
<reference evidence="3 4" key="1">
    <citation type="submission" date="2024-10" db="EMBL/GenBank/DDBJ databases">
        <title>The Natural Products Discovery Center: Release of the First 8490 Sequenced Strains for Exploring Actinobacteria Biosynthetic Diversity.</title>
        <authorList>
            <person name="Kalkreuter E."/>
            <person name="Kautsar S.A."/>
            <person name="Yang D."/>
            <person name="Bader C.D."/>
            <person name="Teijaro C.N."/>
            <person name="Fluegel L."/>
            <person name="Davis C.M."/>
            <person name="Simpson J.R."/>
            <person name="Lauterbach L."/>
            <person name="Steele A.D."/>
            <person name="Gui C."/>
            <person name="Meng S."/>
            <person name="Li G."/>
            <person name="Viehrig K."/>
            <person name="Ye F."/>
            <person name="Su P."/>
            <person name="Kiefer A.F."/>
            <person name="Nichols A."/>
            <person name="Cepeda A.J."/>
            <person name="Yan W."/>
            <person name="Fan B."/>
            <person name="Jiang Y."/>
            <person name="Adhikari A."/>
            <person name="Zheng C.-J."/>
            <person name="Schuster L."/>
            <person name="Cowan T.M."/>
            <person name="Smanski M.J."/>
            <person name="Chevrette M.G."/>
            <person name="De Carvalho L.P.S."/>
            <person name="Shen B."/>
        </authorList>
    </citation>
    <scope>NUCLEOTIDE SEQUENCE [LARGE SCALE GENOMIC DNA]</scope>
    <source>
        <strain evidence="3 4">NPDC050545</strain>
    </source>
</reference>
<feature type="region of interest" description="Disordered" evidence="2">
    <location>
        <begin position="371"/>
        <end position="390"/>
    </location>
</feature>
<dbReference type="EMBL" id="JBITGY010000002">
    <property type="protein sequence ID" value="MFI6497170.1"/>
    <property type="molecule type" value="Genomic_DNA"/>
</dbReference>
<gene>
    <name evidence="3" type="ORF">ACIBG2_07300</name>
</gene>
<evidence type="ECO:0000256" key="1">
    <source>
        <dbReference type="SAM" id="Coils"/>
    </source>
</evidence>
<comment type="caution">
    <text evidence="3">The sequence shown here is derived from an EMBL/GenBank/DDBJ whole genome shotgun (WGS) entry which is preliminary data.</text>
</comment>
<dbReference type="InterPro" id="IPR009319">
    <property type="entry name" value="Phage_A118_VSP1"/>
</dbReference>
<proteinExistence type="predicted"/>
<sequence>MAITPAAAIEEGLERARKIAAMYADAETALLERIAARLGKDLDDDDWADKRLAEVAQLRKEAESIVRRLESAAKAAAQAAVLDTWAEGMDAAVRGAVLQVADTKLRKRLERVLRDAMNLGTKRGINAGQGVGELAAQAVKLVTAVHVGALRAVDDIYRNVIAETAGRVLIGAETRREATQRALDRLTAQGITGFTDPANPPRTWNMASYAEMAMRTATTRAAVDGHLSTLRDAGINLVSVSRLPSTCDQCARWEGEVLALSGAAGTRVEANPATGVPVFVHVTGTVAEARLAGLLHPNCGHNLNAYLPGVSRPTPVAQSKATYADTQRQRYLERKIREHKRRAAVALDDDARAKADAKTANYQRQLRDLTKAAGLRRKPGRERADTLPANLDTLTDRQLTDLASKFGHDEQALARLEQETKRRDEALEAGRRAAGPAAQDDPIAALSGVDDLGDLTDDHVTALMERYRDDEQGMARALDELDRIERQTRERENWSWNWREEETDADRAISDLIASRRYSYMEAYAEVHGLDPAELDRQERRALLEADRRPGEDIDQTVRRLYAEWLDQMYERAEQATNGVLLNVEGRAARINDRSLFSGPAARARKHASEELLRFWQDNGRLTLTEFRAQWLGRESDRRAAEQIRSGGAGREFGV</sequence>
<evidence type="ECO:0000256" key="2">
    <source>
        <dbReference type="SAM" id="MobiDB-lite"/>
    </source>
</evidence>
<name>A0ABW7YMN3_9ACTN</name>
<dbReference type="RefSeq" id="WP_397079832.1">
    <property type="nucleotide sequence ID" value="NZ_JBITGY010000002.1"/>
</dbReference>